<comment type="caution">
    <text evidence="4">The sequence shown here is derived from an EMBL/GenBank/DDBJ whole genome shotgun (WGS) entry which is preliminary data.</text>
</comment>
<keyword evidence="1" id="KW-0328">Glycosyltransferase</keyword>
<accession>A0A2A6ZCY2</accession>
<dbReference type="Proteomes" id="UP000220752">
    <property type="component" value="Unassembled WGS sequence"/>
</dbReference>
<evidence type="ECO:0000256" key="2">
    <source>
        <dbReference type="ARBA" id="ARBA00022679"/>
    </source>
</evidence>
<protein>
    <submittedName>
        <fullName evidence="4">Glycosyl transferase family 2</fullName>
    </submittedName>
</protein>
<dbReference type="InterPro" id="IPR029044">
    <property type="entry name" value="Nucleotide-diphossugar_trans"/>
</dbReference>
<dbReference type="CDD" id="cd00761">
    <property type="entry name" value="Glyco_tranf_GTA_type"/>
    <property type="match status" value="1"/>
</dbReference>
<dbReference type="AlphaFoldDB" id="A0A2A6ZCY2"/>
<feature type="domain" description="Glycosyltransferase 2-like" evidence="3">
    <location>
        <begin position="7"/>
        <end position="194"/>
    </location>
</feature>
<dbReference type="SUPFAM" id="SSF53448">
    <property type="entry name" value="Nucleotide-diphospho-sugar transferases"/>
    <property type="match status" value="1"/>
</dbReference>
<dbReference type="PANTHER" id="PTHR22916:SF51">
    <property type="entry name" value="GLYCOSYLTRANSFERASE EPSH-RELATED"/>
    <property type="match status" value="1"/>
</dbReference>
<evidence type="ECO:0000313" key="4">
    <source>
        <dbReference type="EMBL" id="PDX59201.1"/>
    </source>
</evidence>
<name>A0A2A6ZCY2_9FIRM</name>
<evidence type="ECO:0000313" key="5">
    <source>
        <dbReference type="Proteomes" id="UP000220752"/>
    </source>
</evidence>
<evidence type="ECO:0000256" key="1">
    <source>
        <dbReference type="ARBA" id="ARBA00022676"/>
    </source>
</evidence>
<organism evidence="4 5">
    <name type="scientific">Faecalibacterium langellae</name>
    <dbReference type="NCBI Taxonomy" id="3435293"/>
    <lineage>
        <taxon>Bacteria</taxon>
        <taxon>Bacillati</taxon>
        <taxon>Bacillota</taxon>
        <taxon>Clostridia</taxon>
        <taxon>Eubacteriales</taxon>
        <taxon>Oscillospiraceae</taxon>
        <taxon>Faecalibacterium</taxon>
    </lineage>
</organism>
<dbReference type="InterPro" id="IPR001173">
    <property type="entry name" value="Glyco_trans_2-like"/>
</dbReference>
<keyword evidence="5" id="KW-1185">Reference proteome</keyword>
<dbReference type="EMBL" id="NMTQ01000020">
    <property type="protein sequence ID" value="PDX59201.1"/>
    <property type="molecule type" value="Genomic_DNA"/>
</dbReference>
<dbReference type="GO" id="GO:0016757">
    <property type="term" value="F:glycosyltransferase activity"/>
    <property type="evidence" value="ECO:0007669"/>
    <property type="project" value="UniProtKB-KW"/>
</dbReference>
<sequence length="301" mass="34457">MEFPLVSIIVPMYNTAGCIARCVKSICAQTYKSIEILLLNDGSTDDTLAVCRALAASDHRIALVDKTNTGAADTRNQGIALAHGKYIQFVDSDDWLAPDFTEKLVSAAEAHTADLVIAPFWMVYPENYVERIRPWEKALQHVLQRNPPRTRAYGYLPAGVYTGQEYAKHLMQKPNTFYYGSPCNKLYRRDLLRKHSLHFRKELFAEDQLFNTEYLRYVRTAVSIPDIGYYYLQNSQSVSHSRVTTADILSLRRRVMLLYRDIYTELGIYPETRAAILRSPFGENEFTLPPLDTPQTHCCKL</sequence>
<gene>
    <name evidence="4" type="ORF">CGS46_04320</name>
</gene>
<evidence type="ECO:0000259" key="3">
    <source>
        <dbReference type="Pfam" id="PF00535"/>
    </source>
</evidence>
<proteinExistence type="predicted"/>
<keyword evidence="2 4" id="KW-0808">Transferase</keyword>
<dbReference type="Gene3D" id="3.90.550.10">
    <property type="entry name" value="Spore Coat Polysaccharide Biosynthesis Protein SpsA, Chain A"/>
    <property type="match status" value="1"/>
</dbReference>
<dbReference type="Pfam" id="PF00535">
    <property type="entry name" value="Glycos_transf_2"/>
    <property type="match status" value="1"/>
</dbReference>
<dbReference type="PANTHER" id="PTHR22916">
    <property type="entry name" value="GLYCOSYLTRANSFERASE"/>
    <property type="match status" value="1"/>
</dbReference>
<reference evidence="4 5" key="1">
    <citation type="journal article" date="2017" name="Front. Microbiol.">
        <title>New Insights into the Diversity of the Genus Faecalibacterium.</title>
        <authorList>
            <person name="Benevides L."/>
            <person name="Burman S."/>
            <person name="Martin R."/>
            <person name="Robert V."/>
            <person name="Thomas M."/>
            <person name="Miquel S."/>
            <person name="Chain F."/>
            <person name="Sokol H."/>
            <person name="Bermudez-Humaran L.G."/>
            <person name="Morrison M."/>
            <person name="Langella P."/>
            <person name="Azevedo V.A."/>
            <person name="Chatel J.M."/>
            <person name="Soares S."/>
        </authorList>
    </citation>
    <scope>NUCLEOTIDE SEQUENCE [LARGE SCALE GENOMIC DNA]</scope>
    <source>
        <strain evidence="5">CNCM I-4540</strain>
    </source>
</reference>